<dbReference type="Proteomes" id="UP000320179">
    <property type="component" value="Chromosome"/>
</dbReference>
<evidence type="ECO:0000313" key="1">
    <source>
        <dbReference type="EMBL" id="QDE68710.1"/>
    </source>
</evidence>
<proteinExistence type="predicted"/>
<accession>A0AAE6KT02</accession>
<sequence>MFHSFATRVVQLDEIKVRFEAANEAETFGWFVEHFERIQDRAQQQNKPAVEIHLATGLVRADKLVPASPWILVVDGDLEVAGDIDLSTQPYEISLFVVFGSVHAKNLRFSGSACCYATKSVELAGGCFGDHGDEAAELHTTRLKARMLMLDGNTGVNAQQLDAVVFASKGWGLPRHFTDDDVAADFFVAEALDEDGGIDERAVWELMTSGKDPFQPGALATLSARRVDAETRLKPR</sequence>
<organism evidence="1 2">
    <name type="scientific">Myxococcus xanthus</name>
    <dbReference type="NCBI Taxonomy" id="34"/>
    <lineage>
        <taxon>Bacteria</taxon>
        <taxon>Pseudomonadati</taxon>
        <taxon>Myxococcota</taxon>
        <taxon>Myxococcia</taxon>
        <taxon>Myxococcales</taxon>
        <taxon>Cystobacterineae</taxon>
        <taxon>Myxococcaceae</taxon>
        <taxon>Myxococcus</taxon>
    </lineage>
</organism>
<protein>
    <submittedName>
        <fullName evidence="1">Uncharacterized protein</fullName>
    </submittedName>
</protein>
<dbReference type="AlphaFoldDB" id="A0AAE6KT02"/>
<reference evidence="1 2" key="1">
    <citation type="journal article" date="2019" name="Science">
        <title>Social genes are selection hotspots in kin groups of a soil microbe.</title>
        <authorList>
            <person name="Wielgoss S."/>
            <person name="Wolfensberger R."/>
            <person name="Sun L."/>
            <person name="Fiegna F."/>
            <person name="Velicer G.J."/>
        </authorList>
    </citation>
    <scope>NUCLEOTIDE SEQUENCE [LARGE SCALE GENOMIC DNA]</scope>
    <source>
        <strain evidence="1 2">MC3.5.9c15</strain>
    </source>
</reference>
<dbReference type="RefSeq" id="WP_140798461.1">
    <property type="nucleotide sequence ID" value="NZ_CP017172.1"/>
</dbReference>
<gene>
    <name evidence="1" type="ORF">BHS09_17955</name>
</gene>
<evidence type="ECO:0000313" key="2">
    <source>
        <dbReference type="Proteomes" id="UP000320179"/>
    </source>
</evidence>
<dbReference type="EMBL" id="CP017174">
    <property type="protein sequence ID" value="QDE68710.1"/>
    <property type="molecule type" value="Genomic_DNA"/>
</dbReference>
<name>A0AAE6KT02_MYXXA</name>